<dbReference type="GO" id="GO:0005524">
    <property type="term" value="F:ATP binding"/>
    <property type="evidence" value="ECO:0007669"/>
    <property type="project" value="InterPro"/>
</dbReference>
<proteinExistence type="predicted"/>
<organism evidence="2 3">
    <name type="scientific">Aurantimonas marianensis</name>
    <dbReference type="NCBI Taxonomy" id="2920428"/>
    <lineage>
        <taxon>Bacteria</taxon>
        <taxon>Pseudomonadati</taxon>
        <taxon>Pseudomonadota</taxon>
        <taxon>Alphaproteobacteria</taxon>
        <taxon>Hyphomicrobiales</taxon>
        <taxon>Aurantimonadaceae</taxon>
        <taxon>Aurantimonas</taxon>
    </lineage>
</organism>
<accession>A0A9X2HAD6</accession>
<name>A0A9X2HAD6_9HYPH</name>
<feature type="domain" description="ATP-grasp fold succinyl-CoA synthetase-type" evidence="1">
    <location>
        <begin position="2"/>
        <end position="54"/>
    </location>
</feature>
<comment type="caution">
    <text evidence="2">The sequence shown here is derived from an EMBL/GenBank/DDBJ whole genome shotgun (WGS) entry which is preliminary data.</text>
</comment>
<evidence type="ECO:0000313" key="2">
    <source>
        <dbReference type="EMBL" id="MCP3056743.1"/>
    </source>
</evidence>
<sequence length="54" mass="5560">MNIHEYQAKEVLKGYGAPVAAGGAITEVGQAEAAARQLPGPVYVVKSQIHAGGR</sequence>
<evidence type="ECO:0000259" key="1">
    <source>
        <dbReference type="Pfam" id="PF08442"/>
    </source>
</evidence>
<protein>
    <submittedName>
        <fullName evidence="2">Succinate--CoA ligase subunit beta</fullName>
        <ecNumber evidence="2">6.2.1.5</ecNumber>
    </submittedName>
</protein>
<keyword evidence="3" id="KW-1185">Reference proteome</keyword>
<dbReference type="EC" id="6.2.1.5" evidence="2"/>
<dbReference type="SUPFAM" id="SSF56059">
    <property type="entry name" value="Glutathione synthetase ATP-binding domain-like"/>
    <property type="match status" value="1"/>
</dbReference>
<dbReference type="EMBL" id="JALHBS010000105">
    <property type="protein sequence ID" value="MCP3056743.1"/>
    <property type="molecule type" value="Genomic_DNA"/>
</dbReference>
<dbReference type="InterPro" id="IPR013650">
    <property type="entry name" value="ATP-grasp_succ-CoA_synth-type"/>
</dbReference>
<gene>
    <name evidence="2" type="primary">sucC</name>
    <name evidence="2" type="ORF">MJ956_16550</name>
</gene>
<dbReference type="AlphaFoldDB" id="A0A9X2HAD6"/>
<dbReference type="Gene3D" id="3.30.470.20">
    <property type="entry name" value="ATP-grasp fold, B domain"/>
    <property type="match status" value="1"/>
</dbReference>
<dbReference type="Pfam" id="PF08442">
    <property type="entry name" value="ATP-grasp_2"/>
    <property type="match status" value="1"/>
</dbReference>
<dbReference type="InterPro" id="IPR013815">
    <property type="entry name" value="ATP_grasp_subdomain_1"/>
</dbReference>
<dbReference type="Proteomes" id="UP001155220">
    <property type="component" value="Unassembled WGS sequence"/>
</dbReference>
<reference evidence="2" key="1">
    <citation type="submission" date="2022-03" db="EMBL/GenBank/DDBJ databases">
        <title>Aurantimonas Liuensis sp. Nov., isolated from the hadal seawater of the Mariana Trench.</title>
        <authorList>
            <person name="Liu R."/>
        </authorList>
    </citation>
    <scope>NUCLEOTIDE SEQUENCE</scope>
    <source>
        <strain evidence="2">LRZ36</strain>
    </source>
</reference>
<dbReference type="RefSeq" id="WP_341482739.1">
    <property type="nucleotide sequence ID" value="NZ_JALHBS010000105.1"/>
</dbReference>
<dbReference type="Gene3D" id="3.30.1490.20">
    <property type="entry name" value="ATP-grasp fold, A domain"/>
    <property type="match status" value="1"/>
</dbReference>
<evidence type="ECO:0000313" key="3">
    <source>
        <dbReference type="Proteomes" id="UP001155220"/>
    </source>
</evidence>
<dbReference type="GO" id="GO:0004775">
    <property type="term" value="F:succinate-CoA ligase (ADP-forming) activity"/>
    <property type="evidence" value="ECO:0007669"/>
    <property type="project" value="UniProtKB-EC"/>
</dbReference>
<feature type="non-terminal residue" evidence="2">
    <location>
        <position position="54"/>
    </location>
</feature>
<keyword evidence="2" id="KW-0436">Ligase</keyword>